<feature type="compositionally biased region" description="Basic residues" evidence="1">
    <location>
        <begin position="192"/>
        <end position="204"/>
    </location>
</feature>
<evidence type="ECO:0000313" key="4">
    <source>
        <dbReference type="Proteomes" id="UP000332933"/>
    </source>
</evidence>
<evidence type="ECO:0000313" key="2">
    <source>
        <dbReference type="EMBL" id="KAF0716252.1"/>
    </source>
</evidence>
<dbReference type="Proteomes" id="UP000332933">
    <property type="component" value="Unassembled WGS sequence"/>
</dbReference>
<organism evidence="3 4">
    <name type="scientific">Aphanomyces stellatus</name>
    <dbReference type="NCBI Taxonomy" id="120398"/>
    <lineage>
        <taxon>Eukaryota</taxon>
        <taxon>Sar</taxon>
        <taxon>Stramenopiles</taxon>
        <taxon>Oomycota</taxon>
        <taxon>Saprolegniomycetes</taxon>
        <taxon>Saprolegniales</taxon>
        <taxon>Verrucalvaceae</taxon>
        <taxon>Aphanomyces</taxon>
    </lineage>
</organism>
<dbReference type="EMBL" id="CAADRA010000437">
    <property type="protein sequence ID" value="VFT80123.1"/>
    <property type="molecule type" value="Genomic_DNA"/>
</dbReference>
<protein>
    <submittedName>
        <fullName evidence="3">Aste57867_2940 protein</fullName>
    </submittedName>
</protein>
<proteinExistence type="predicted"/>
<sequence>MGGAVWQKYMKMPRQMDIPARVDAYWNGLTMTERQSVLFLDEAELVKQLYKLNFSLLCVGLMQRRLKKNAEEPTYELLEAMEFMDIGTGIMTVKNELVQDGHVQALFALIQGSLHGFLVESHVLSDKDFQQLFFQDSEGISTWDEYQQLIAILLEQLILKSFVAFLERESIRQMEALLQEVDQEAANDVAPKKSKKKKKRRKLHAAPTSPTSADAEEVLLPLVLPPSPLPLSPATKATHTLNPTAVEFKPLLPLKRKFDSFVVHVDEDDFDESPRQSDEWTDDVRDVELDAHLASIYQLTSEMFGWDFEQQCEYNAAAWTESAAPEFFMTDSVVRYFSHSALCTPPYARRREVDGWRRSFHDPRPVQDYQDAYFR</sequence>
<dbReference type="EMBL" id="VJMH01000437">
    <property type="protein sequence ID" value="KAF0716252.1"/>
    <property type="molecule type" value="Genomic_DNA"/>
</dbReference>
<feature type="region of interest" description="Disordered" evidence="1">
    <location>
        <begin position="185"/>
        <end position="213"/>
    </location>
</feature>
<name>A0A485KDW2_9STRA</name>
<evidence type="ECO:0000256" key="1">
    <source>
        <dbReference type="SAM" id="MobiDB-lite"/>
    </source>
</evidence>
<accession>A0A485KDW2</accession>
<reference evidence="3 4" key="1">
    <citation type="submission" date="2019-03" db="EMBL/GenBank/DDBJ databases">
        <authorList>
            <person name="Gaulin E."/>
            <person name="Dumas B."/>
        </authorList>
    </citation>
    <scope>NUCLEOTIDE SEQUENCE [LARGE SCALE GENOMIC DNA]</scope>
    <source>
        <strain evidence="3">CBS 568.67</strain>
    </source>
</reference>
<evidence type="ECO:0000313" key="3">
    <source>
        <dbReference type="EMBL" id="VFT80123.1"/>
    </source>
</evidence>
<reference evidence="2" key="2">
    <citation type="submission" date="2019-06" db="EMBL/GenBank/DDBJ databases">
        <title>Genomics analysis of Aphanomyces spp. identifies a new class of oomycete effector associated with host adaptation.</title>
        <authorList>
            <person name="Gaulin E."/>
        </authorList>
    </citation>
    <scope>NUCLEOTIDE SEQUENCE</scope>
    <source>
        <strain evidence="2">CBS 578.67</strain>
    </source>
</reference>
<gene>
    <name evidence="3" type="primary">Aste57867_2940</name>
    <name evidence="2" type="ORF">As57867_002932</name>
    <name evidence="3" type="ORF">ASTE57867_2940</name>
</gene>
<keyword evidence="4" id="KW-1185">Reference proteome</keyword>
<dbReference type="OrthoDB" id="73044at2759"/>
<dbReference type="AlphaFoldDB" id="A0A485KDW2"/>